<proteinExistence type="predicted"/>
<evidence type="ECO:0000313" key="1">
    <source>
        <dbReference type="EMBL" id="AUI35755.1"/>
    </source>
</evidence>
<keyword evidence="2" id="KW-1185">Reference proteome</keyword>
<organism evidence="1 2">
    <name type="scientific">Bacillus caldolyticus</name>
    <dbReference type="NCBI Taxonomy" id="1394"/>
    <lineage>
        <taxon>Bacteria</taxon>
        <taxon>Bacillati</taxon>
        <taxon>Bacillota</taxon>
        <taxon>Bacilli</taxon>
        <taxon>Bacillales</taxon>
        <taxon>Anoxybacillaceae</taxon>
        <taxon>Geobacillus</taxon>
        <taxon>Geobacillus thermoleovorans group</taxon>
    </lineage>
</organism>
<dbReference type="EMBL" id="CP025074">
    <property type="protein sequence ID" value="AUI35755.1"/>
    <property type="molecule type" value="Genomic_DNA"/>
</dbReference>
<evidence type="ECO:0000313" key="2">
    <source>
        <dbReference type="Proteomes" id="UP000265462"/>
    </source>
</evidence>
<evidence type="ECO:0008006" key="3">
    <source>
        <dbReference type="Google" id="ProtNLM"/>
    </source>
</evidence>
<gene>
    <name evidence="1" type="ORF">CWI35_03755</name>
</gene>
<dbReference type="RefSeq" id="WP_119877507.1">
    <property type="nucleotide sequence ID" value="NZ_CP025074.1"/>
</dbReference>
<reference evidence="1 2" key="1">
    <citation type="submission" date="2018-02" db="EMBL/GenBank/DDBJ databases">
        <title>Complete genome and methylome analysis of Bacillus caldolyticus.</title>
        <authorList>
            <person name="Fomenkov A.I."/>
            <person name="Mersha F."/>
            <person name="Vincze T."/>
            <person name="Roberts R.J."/>
        </authorList>
    </citation>
    <scope>NUCLEOTIDE SEQUENCE [LARGE SCALE GENOMIC DNA]</scope>
    <source>
        <strain evidence="1 2">NEB414</strain>
    </source>
</reference>
<dbReference type="Proteomes" id="UP000265462">
    <property type="component" value="Chromosome"/>
</dbReference>
<name>A0ABN5FQ83_BACCL</name>
<accession>A0ABN5FQ83</accession>
<protein>
    <recommendedName>
        <fullName evidence="3">Group II intron reverse transcriptase/maturase</fullName>
    </recommendedName>
</protein>
<sequence length="67" mass="7633">MKVNKLVVKSEQDLRNCLDLLYQEAKKGKHFYGMLELLQNDVVILEAIRNIKSNKGSKTAGIDLSNR</sequence>